<dbReference type="PROSITE" id="PS51163">
    <property type="entry name" value="YRDC"/>
    <property type="match status" value="1"/>
</dbReference>
<keyword evidence="7 13" id="KW-0819">tRNA processing</keyword>
<dbReference type="GO" id="GO:0061710">
    <property type="term" value="F:L-threonylcarbamoyladenylate synthase"/>
    <property type="evidence" value="ECO:0007669"/>
    <property type="project" value="UniProtKB-EC"/>
</dbReference>
<reference evidence="17" key="1">
    <citation type="journal article" date="2019" name="Int. J. Syst. Evol. Microbiol.">
        <title>The Global Catalogue of Microorganisms (GCM) 10K type strain sequencing project: providing services to taxonomists for standard genome sequencing and annotation.</title>
        <authorList>
            <consortium name="The Broad Institute Genomics Platform"/>
            <consortium name="The Broad Institute Genome Sequencing Center for Infectious Disease"/>
            <person name="Wu L."/>
            <person name="Ma J."/>
        </authorList>
    </citation>
    <scope>NUCLEOTIDE SEQUENCE [LARGE SCALE GENOMIC DNA]</scope>
    <source>
        <strain evidence="17">KCTC 33849</strain>
    </source>
</reference>
<dbReference type="Proteomes" id="UP001597540">
    <property type="component" value="Unassembled WGS sequence"/>
</dbReference>
<dbReference type="RefSeq" id="WP_379264740.1">
    <property type="nucleotide sequence ID" value="NZ_JBHUMJ010000011.1"/>
</dbReference>
<dbReference type="Pfam" id="PF01300">
    <property type="entry name" value="Sua5_yciO_yrdC"/>
    <property type="match status" value="1"/>
</dbReference>
<evidence type="ECO:0000256" key="5">
    <source>
        <dbReference type="ARBA" id="ARBA00022490"/>
    </source>
</evidence>
<comment type="subcellular location">
    <subcellularLocation>
        <location evidence="1 13">Cytoplasm</location>
    </subcellularLocation>
</comment>
<dbReference type="InterPro" id="IPR038385">
    <property type="entry name" value="Sua5/YwlC_C"/>
</dbReference>
<keyword evidence="6 13" id="KW-0808">Transferase</keyword>
<comment type="caution">
    <text evidence="16">The sequence shown here is derived from an EMBL/GenBank/DDBJ whole genome shotgun (WGS) entry which is preliminary data.</text>
</comment>
<keyword evidence="8 13" id="KW-0548">Nucleotidyltransferase</keyword>
<evidence type="ECO:0000256" key="3">
    <source>
        <dbReference type="ARBA" id="ARBA00012584"/>
    </source>
</evidence>
<evidence type="ECO:0000256" key="10">
    <source>
        <dbReference type="ARBA" id="ARBA00022840"/>
    </source>
</evidence>
<comment type="function">
    <text evidence="13">Required for the formation of a threonylcarbamoyl group on adenosine at position 37 (t(6)A37) in tRNAs that read codons beginning with adenine.</text>
</comment>
<evidence type="ECO:0000313" key="16">
    <source>
        <dbReference type="EMBL" id="MFD2703246.1"/>
    </source>
</evidence>
<dbReference type="PANTHER" id="PTHR17490">
    <property type="entry name" value="SUA5"/>
    <property type="match status" value="1"/>
</dbReference>
<keyword evidence="17" id="KW-1185">Reference proteome</keyword>
<comment type="catalytic activity">
    <reaction evidence="12 13">
        <text>L-threonine + hydrogencarbonate + ATP = L-threonylcarbamoyladenylate + diphosphate + H2O</text>
        <dbReference type="Rhea" id="RHEA:36407"/>
        <dbReference type="ChEBI" id="CHEBI:15377"/>
        <dbReference type="ChEBI" id="CHEBI:17544"/>
        <dbReference type="ChEBI" id="CHEBI:30616"/>
        <dbReference type="ChEBI" id="CHEBI:33019"/>
        <dbReference type="ChEBI" id="CHEBI:57926"/>
        <dbReference type="ChEBI" id="CHEBI:73682"/>
        <dbReference type="EC" id="2.7.7.87"/>
    </reaction>
</comment>
<evidence type="ECO:0000256" key="11">
    <source>
        <dbReference type="ARBA" id="ARBA00029774"/>
    </source>
</evidence>
<evidence type="ECO:0000256" key="9">
    <source>
        <dbReference type="ARBA" id="ARBA00022741"/>
    </source>
</evidence>
<dbReference type="Pfam" id="PF03481">
    <property type="entry name" value="Sua5_C"/>
    <property type="match status" value="1"/>
</dbReference>
<evidence type="ECO:0000256" key="2">
    <source>
        <dbReference type="ARBA" id="ARBA00007663"/>
    </source>
</evidence>
<comment type="similarity">
    <text evidence="2 13">Belongs to the SUA5 family.</text>
</comment>
<dbReference type="InterPro" id="IPR006070">
    <property type="entry name" value="Sua5-like_dom"/>
</dbReference>
<evidence type="ECO:0000256" key="6">
    <source>
        <dbReference type="ARBA" id="ARBA00022679"/>
    </source>
</evidence>
<evidence type="ECO:0000256" key="12">
    <source>
        <dbReference type="ARBA" id="ARBA00048366"/>
    </source>
</evidence>
<keyword evidence="5 13" id="KW-0963">Cytoplasm</keyword>
<dbReference type="PANTHER" id="PTHR17490:SF16">
    <property type="entry name" value="THREONYLCARBAMOYL-AMP SYNTHASE"/>
    <property type="match status" value="1"/>
</dbReference>
<dbReference type="NCBIfam" id="TIGR00057">
    <property type="entry name" value="L-threonylcarbamoyladenylate synthase"/>
    <property type="match status" value="1"/>
</dbReference>
<keyword evidence="10 13" id="KW-0067">ATP-binding</keyword>
<organism evidence="16 17">
    <name type="scientific">Paenibacillus shunpengii</name>
    <dbReference type="NCBI Taxonomy" id="2054424"/>
    <lineage>
        <taxon>Bacteria</taxon>
        <taxon>Bacillati</taxon>
        <taxon>Bacillota</taxon>
        <taxon>Bacilli</taxon>
        <taxon>Bacillales</taxon>
        <taxon>Paenibacillaceae</taxon>
        <taxon>Paenibacillus</taxon>
    </lineage>
</organism>
<sequence length="390" mass="41108">MTNNSNRTDKEQPVIKASGGDAGMETSYWQVSPQNSSVQNGWQEQHTIQAMEHLEEAAQLLRDGSIVAFPTETVYGLGADARNTSAVEAVFEAKGRPSDNPLIVHIANREQLVEFVSEINEISEALMNAFWPGPLTIILPLKPGVLSARVTAGLDTVGVRMPDHPVALQLLALADCPVAAPSANRSGRPSPTLAEHVQVDLDGRIAGIVDGGATGVGVESTVVQADADGTVTILRPGGITAEQLRTVASEVRVDPGLAADHNESLVAPRSPGMKYTHYAPKGALCIVDGDASKVTDYISSRLHEAKGRGEVTAVLAFSEHIGQYQADGLFSLGSMDRLAEGAHLLYAALRSCDEMGASYILAEACPSTGLGAAIMNRLLKAAGHQIIHVT</sequence>
<evidence type="ECO:0000256" key="4">
    <source>
        <dbReference type="ARBA" id="ARBA00015492"/>
    </source>
</evidence>
<dbReference type="InterPro" id="IPR017945">
    <property type="entry name" value="DHBP_synth_RibB-like_a/b_dom"/>
</dbReference>
<feature type="region of interest" description="Disordered" evidence="14">
    <location>
        <begin position="1"/>
        <end position="25"/>
    </location>
</feature>
<name>A0ABW5SUJ5_9BACL</name>
<evidence type="ECO:0000313" key="17">
    <source>
        <dbReference type="Proteomes" id="UP001597540"/>
    </source>
</evidence>
<dbReference type="SUPFAM" id="SSF55821">
    <property type="entry name" value="YrdC/RibB"/>
    <property type="match status" value="1"/>
</dbReference>
<dbReference type="InterPro" id="IPR005145">
    <property type="entry name" value="Sua5_C"/>
</dbReference>
<dbReference type="EC" id="2.7.7.87" evidence="3 13"/>
<keyword evidence="9 13" id="KW-0547">Nucleotide-binding</keyword>
<evidence type="ECO:0000256" key="7">
    <source>
        <dbReference type="ARBA" id="ARBA00022694"/>
    </source>
</evidence>
<feature type="domain" description="YrdC-like" evidence="15">
    <location>
        <begin position="51"/>
        <end position="239"/>
    </location>
</feature>
<evidence type="ECO:0000256" key="8">
    <source>
        <dbReference type="ARBA" id="ARBA00022695"/>
    </source>
</evidence>
<accession>A0ABW5SUJ5</accession>
<dbReference type="InterPro" id="IPR050156">
    <property type="entry name" value="TC-AMP_synthase_SUA5"/>
</dbReference>
<dbReference type="PIRSF" id="PIRSF004930">
    <property type="entry name" value="Tln_factor_SUA5"/>
    <property type="match status" value="1"/>
</dbReference>
<dbReference type="Gene3D" id="3.90.870.10">
    <property type="entry name" value="DHBP synthase"/>
    <property type="match status" value="1"/>
</dbReference>
<dbReference type="Gene3D" id="3.40.50.11030">
    <property type="entry name" value="Threonylcarbamoyl-AMP synthase, C-terminal domain"/>
    <property type="match status" value="1"/>
</dbReference>
<evidence type="ECO:0000256" key="14">
    <source>
        <dbReference type="SAM" id="MobiDB-lite"/>
    </source>
</evidence>
<evidence type="ECO:0000256" key="13">
    <source>
        <dbReference type="PIRNR" id="PIRNR004930"/>
    </source>
</evidence>
<dbReference type="InterPro" id="IPR010923">
    <property type="entry name" value="T(6)A37_SUA5"/>
</dbReference>
<gene>
    <name evidence="16" type="ORF">ACFSVM_22700</name>
</gene>
<proteinExistence type="inferred from homology"/>
<evidence type="ECO:0000259" key="15">
    <source>
        <dbReference type="PROSITE" id="PS51163"/>
    </source>
</evidence>
<dbReference type="EMBL" id="JBHUMJ010000011">
    <property type="protein sequence ID" value="MFD2703246.1"/>
    <property type="molecule type" value="Genomic_DNA"/>
</dbReference>
<protein>
    <recommendedName>
        <fullName evidence="4 13">Threonylcarbamoyl-AMP synthase</fullName>
        <shortName evidence="13">TC-AMP synthase</shortName>
        <ecNumber evidence="3 13">2.7.7.87</ecNumber>
    </recommendedName>
    <alternativeName>
        <fullName evidence="11 13">L-threonylcarbamoyladenylate synthase</fullName>
    </alternativeName>
</protein>
<evidence type="ECO:0000256" key="1">
    <source>
        <dbReference type="ARBA" id="ARBA00004496"/>
    </source>
</evidence>